<dbReference type="EMBL" id="REGN01005232">
    <property type="protein sequence ID" value="RNA14235.1"/>
    <property type="molecule type" value="Genomic_DNA"/>
</dbReference>
<dbReference type="Proteomes" id="UP000276133">
    <property type="component" value="Unassembled WGS sequence"/>
</dbReference>
<evidence type="ECO:0000313" key="1">
    <source>
        <dbReference type="EMBL" id="RNA14235.1"/>
    </source>
</evidence>
<reference evidence="1 2" key="1">
    <citation type="journal article" date="2018" name="Sci. Rep.">
        <title>Genomic signatures of local adaptation to the degree of environmental predictability in rotifers.</title>
        <authorList>
            <person name="Franch-Gras L."/>
            <person name="Hahn C."/>
            <person name="Garcia-Roger E.M."/>
            <person name="Carmona M.J."/>
            <person name="Serra M."/>
            <person name="Gomez A."/>
        </authorList>
    </citation>
    <scope>NUCLEOTIDE SEQUENCE [LARGE SCALE GENOMIC DNA]</scope>
    <source>
        <strain evidence="1">HYR1</strain>
    </source>
</reference>
<dbReference type="AlphaFoldDB" id="A0A3M7QTE3"/>
<comment type="caution">
    <text evidence="1">The sequence shown here is derived from an EMBL/GenBank/DDBJ whole genome shotgun (WGS) entry which is preliminary data.</text>
</comment>
<protein>
    <submittedName>
        <fullName evidence="1">Uncharacterized protein</fullName>
    </submittedName>
</protein>
<organism evidence="1 2">
    <name type="scientific">Brachionus plicatilis</name>
    <name type="common">Marine rotifer</name>
    <name type="synonym">Brachionus muelleri</name>
    <dbReference type="NCBI Taxonomy" id="10195"/>
    <lineage>
        <taxon>Eukaryota</taxon>
        <taxon>Metazoa</taxon>
        <taxon>Spiralia</taxon>
        <taxon>Gnathifera</taxon>
        <taxon>Rotifera</taxon>
        <taxon>Eurotatoria</taxon>
        <taxon>Monogononta</taxon>
        <taxon>Pseudotrocha</taxon>
        <taxon>Ploima</taxon>
        <taxon>Brachionidae</taxon>
        <taxon>Brachionus</taxon>
    </lineage>
</organism>
<proteinExistence type="predicted"/>
<evidence type="ECO:0000313" key="2">
    <source>
        <dbReference type="Proteomes" id="UP000276133"/>
    </source>
</evidence>
<keyword evidence="2" id="KW-1185">Reference proteome</keyword>
<accession>A0A3M7QTE3</accession>
<name>A0A3M7QTE3_BRAPC</name>
<sequence length="117" mass="13733">MQSFAEPHTIFSMYFALFSILQKDLIKYHSKNLANLVDKELENFNIKRHFQNFYLSFISTLSDQKCVFIKDEPINKKKNKLTFNLDSLCKIFVLSNSSVPFESNLALFTLHCLDVDR</sequence>
<gene>
    <name evidence="1" type="ORF">BpHYR1_036465</name>
</gene>